<comment type="similarity">
    <text evidence="10 12">Belongs to the EPSP synthase family. MurA subfamily.</text>
</comment>
<dbReference type="InterPro" id="IPR001986">
    <property type="entry name" value="Enolpyruvate_Tfrase_dom"/>
</dbReference>
<keyword evidence="4 12" id="KW-0132">Cell division</keyword>
<evidence type="ECO:0000256" key="7">
    <source>
        <dbReference type="ARBA" id="ARBA00022984"/>
    </source>
</evidence>
<dbReference type="GO" id="GO:0019277">
    <property type="term" value="P:UDP-N-acetylgalactosamine biosynthetic process"/>
    <property type="evidence" value="ECO:0007669"/>
    <property type="project" value="InterPro"/>
</dbReference>
<evidence type="ECO:0000313" key="15">
    <source>
        <dbReference type="Proteomes" id="UP000553059"/>
    </source>
</evidence>
<dbReference type="Pfam" id="PF00275">
    <property type="entry name" value="EPSP_synthase"/>
    <property type="match status" value="1"/>
</dbReference>
<comment type="function">
    <text evidence="12">Cell wall formation. Adds enolpyruvyl to UDP-N-acetylglucosamine.</text>
</comment>
<keyword evidence="6 12" id="KW-0133">Cell shape</keyword>
<dbReference type="UniPathway" id="UPA00219"/>
<comment type="subcellular location">
    <subcellularLocation>
        <location evidence="1 12">Cytoplasm</location>
    </subcellularLocation>
</comment>
<proteinExistence type="inferred from homology"/>
<dbReference type="AlphaFoldDB" id="A0A7C6Z285"/>
<dbReference type="HAMAP" id="MF_00111">
    <property type="entry name" value="MurA"/>
    <property type="match status" value="1"/>
</dbReference>
<dbReference type="GO" id="GO:0051301">
    <property type="term" value="P:cell division"/>
    <property type="evidence" value="ECO:0007669"/>
    <property type="project" value="UniProtKB-KW"/>
</dbReference>
<accession>A0A7C6Z285</accession>
<evidence type="ECO:0000313" key="14">
    <source>
        <dbReference type="EMBL" id="HHY25428.1"/>
    </source>
</evidence>
<dbReference type="CDD" id="cd01555">
    <property type="entry name" value="UdpNAET"/>
    <property type="match status" value="1"/>
</dbReference>
<keyword evidence="8 12" id="KW-0131">Cell cycle</keyword>
<comment type="pathway">
    <text evidence="2 12">Cell wall biogenesis; peptidoglycan biosynthesis.</text>
</comment>
<evidence type="ECO:0000256" key="3">
    <source>
        <dbReference type="ARBA" id="ARBA00022490"/>
    </source>
</evidence>
<name>A0A7C6Z285_9FIRM</name>
<dbReference type="PANTHER" id="PTHR43783:SF1">
    <property type="entry name" value="UDP-N-ACETYLGLUCOSAMINE 1-CARBOXYVINYLTRANSFERASE"/>
    <property type="match status" value="1"/>
</dbReference>
<evidence type="ECO:0000256" key="6">
    <source>
        <dbReference type="ARBA" id="ARBA00022960"/>
    </source>
</evidence>
<keyword evidence="3 12" id="KW-0963">Cytoplasm</keyword>
<evidence type="ECO:0000256" key="2">
    <source>
        <dbReference type="ARBA" id="ARBA00004752"/>
    </source>
</evidence>
<evidence type="ECO:0000256" key="11">
    <source>
        <dbReference type="ARBA" id="ARBA00047527"/>
    </source>
</evidence>
<keyword evidence="5 12" id="KW-0808">Transferase</keyword>
<sequence length="419" mass="45674">MAMDRYVITGKQRLEGRLRNSGAKNASLPLLAASLLVSGKTTLLDIPHLADIRNMIEVLEYLGARVDAQQEALLVDASDLARCEVDEGLMRQMRASNLILGPILARNGRVRISKPGGCAIGSRPMDQHIKGLQELGVKVKEKHGYIEAWADQLKGAKIYLDLPSVGATENLMMTAVLAKGTTTIYNAAREPEIIDLQNFLNKMGAKIRGAGMDVLRIEGVSKLYPVEHTVIPDRIEAGTHMVAAVMTQGDIEISNVIPEHLEPVTAKLLQAGAEIIIGDDTIRVKGNRRIKGVDCKTMPHPGFPTDMQPQFMALLSTAEGTSIITETIFENRFQHVDELRRMGAQITVEGRTAIIRGVESLEGAFVEATDLRAGAALFLAALAAEEATVLEKVGHIDRGYDNLEEKYRSVGAKLKRVKS</sequence>
<dbReference type="GO" id="GO:0008760">
    <property type="term" value="F:UDP-N-acetylglucosamine 1-carboxyvinyltransferase activity"/>
    <property type="evidence" value="ECO:0007669"/>
    <property type="project" value="UniProtKB-UniRule"/>
</dbReference>
<dbReference type="GO" id="GO:0071555">
    <property type="term" value="P:cell wall organization"/>
    <property type="evidence" value="ECO:0007669"/>
    <property type="project" value="UniProtKB-KW"/>
</dbReference>
<protein>
    <recommendedName>
        <fullName evidence="12">UDP-N-acetylglucosamine 1-carboxyvinyltransferase</fullName>
        <ecNumber evidence="12">2.5.1.7</ecNumber>
    </recommendedName>
    <alternativeName>
        <fullName evidence="12">Enoylpyruvate transferase</fullName>
    </alternativeName>
    <alternativeName>
        <fullName evidence="12">UDP-N-acetylglucosamine enolpyruvyl transferase</fullName>
        <shortName evidence="12">EPT</shortName>
    </alternativeName>
</protein>
<dbReference type="EMBL" id="DUTF01000034">
    <property type="protein sequence ID" value="HHY25428.1"/>
    <property type="molecule type" value="Genomic_DNA"/>
</dbReference>
<dbReference type="NCBIfam" id="NF006873">
    <property type="entry name" value="PRK09369.1"/>
    <property type="match status" value="1"/>
</dbReference>
<keyword evidence="9 12" id="KW-0961">Cell wall biogenesis/degradation</keyword>
<feature type="binding site" evidence="12">
    <location>
        <position position="94"/>
    </location>
    <ligand>
        <name>UDP-N-acetyl-alpha-D-glucosamine</name>
        <dbReference type="ChEBI" id="CHEBI:57705"/>
    </ligand>
</feature>
<comment type="caution">
    <text evidence="14">The sequence shown here is derived from an EMBL/GenBank/DDBJ whole genome shotgun (WGS) entry which is preliminary data.</text>
</comment>
<feature type="domain" description="Enolpyruvate transferase" evidence="13">
    <location>
        <begin position="9"/>
        <end position="406"/>
    </location>
</feature>
<feature type="binding site" evidence="12">
    <location>
        <position position="306"/>
    </location>
    <ligand>
        <name>UDP-N-acetyl-alpha-D-glucosamine</name>
        <dbReference type="ChEBI" id="CHEBI:57705"/>
    </ligand>
</feature>
<feature type="binding site" evidence="12">
    <location>
        <begin position="24"/>
        <end position="25"/>
    </location>
    <ligand>
        <name>phosphoenolpyruvate</name>
        <dbReference type="ChEBI" id="CHEBI:58702"/>
    </ligand>
</feature>
<feature type="modified residue" description="2-(S-cysteinyl)pyruvic acid O-phosphothioketal" evidence="12">
    <location>
        <position position="118"/>
    </location>
</feature>
<dbReference type="Gene3D" id="3.65.10.10">
    <property type="entry name" value="Enolpyruvate transferase domain"/>
    <property type="match status" value="2"/>
</dbReference>
<feature type="binding site" evidence="12">
    <location>
        <begin position="123"/>
        <end position="127"/>
    </location>
    <ligand>
        <name>UDP-N-acetyl-alpha-D-glucosamine</name>
        <dbReference type="ChEBI" id="CHEBI:57705"/>
    </ligand>
</feature>
<dbReference type="GO" id="GO:0009252">
    <property type="term" value="P:peptidoglycan biosynthetic process"/>
    <property type="evidence" value="ECO:0007669"/>
    <property type="project" value="UniProtKB-UniRule"/>
</dbReference>
<evidence type="ECO:0000259" key="13">
    <source>
        <dbReference type="Pfam" id="PF00275"/>
    </source>
</evidence>
<evidence type="ECO:0000256" key="4">
    <source>
        <dbReference type="ARBA" id="ARBA00022618"/>
    </source>
</evidence>
<evidence type="ECO:0000256" key="10">
    <source>
        <dbReference type="ARBA" id="ARBA00038367"/>
    </source>
</evidence>
<comment type="catalytic activity">
    <reaction evidence="11 12">
        <text>phosphoenolpyruvate + UDP-N-acetyl-alpha-D-glucosamine = UDP-N-acetyl-3-O-(1-carboxyvinyl)-alpha-D-glucosamine + phosphate</text>
        <dbReference type="Rhea" id="RHEA:18681"/>
        <dbReference type="ChEBI" id="CHEBI:43474"/>
        <dbReference type="ChEBI" id="CHEBI:57705"/>
        <dbReference type="ChEBI" id="CHEBI:58702"/>
        <dbReference type="ChEBI" id="CHEBI:68483"/>
        <dbReference type="EC" id="2.5.1.7"/>
    </reaction>
</comment>
<feature type="binding site" evidence="12">
    <location>
        <position position="328"/>
    </location>
    <ligand>
        <name>UDP-N-acetyl-alpha-D-glucosamine</name>
        <dbReference type="ChEBI" id="CHEBI:57705"/>
    </ligand>
</feature>
<evidence type="ECO:0000256" key="12">
    <source>
        <dbReference type="HAMAP-Rule" id="MF_00111"/>
    </source>
</evidence>
<dbReference type="GO" id="GO:0005737">
    <property type="term" value="C:cytoplasm"/>
    <property type="evidence" value="ECO:0007669"/>
    <property type="project" value="UniProtKB-SubCell"/>
</dbReference>
<dbReference type="InterPro" id="IPR036968">
    <property type="entry name" value="Enolpyruvate_Tfrase_sf"/>
</dbReference>
<evidence type="ECO:0000256" key="9">
    <source>
        <dbReference type="ARBA" id="ARBA00023316"/>
    </source>
</evidence>
<evidence type="ECO:0000256" key="5">
    <source>
        <dbReference type="ARBA" id="ARBA00022679"/>
    </source>
</evidence>
<dbReference type="EC" id="2.5.1.7" evidence="12"/>
<dbReference type="InterPro" id="IPR005750">
    <property type="entry name" value="UDP_GlcNAc_COvinyl_MurA"/>
</dbReference>
<dbReference type="NCBIfam" id="TIGR01072">
    <property type="entry name" value="murA"/>
    <property type="match status" value="1"/>
</dbReference>
<evidence type="ECO:0000256" key="1">
    <source>
        <dbReference type="ARBA" id="ARBA00004496"/>
    </source>
</evidence>
<dbReference type="InterPro" id="IPR013792">
    <property type="entry name" value="RNA3'P_cycl/enolpyr_Trfase_a/b"/>
</dbReference>
<organism evidence="14 15">
    <name type="scientific">Desulfitobacterium dehalogenans</name>
    <dbReference type="NCBI Taxonomy" id="36854"/>
    <lineage>
        <taxon>Bacteria</taxon>
        <taxon>Bacillati</taxon>
        <taxon>Bacillota</taxon>
        <taxon>Clostridia</taxon>
        <taxon>Eubacteriales</taxon>
        <taxon>Desulfitobacteriaceae</taxon>
        <taxon>Desulfitobacterium</taxon>
    </lineage>
</organism>
<dbReference type="PANTHER" id="PTHR43783">
    <property type="entry name" value="UDP-N-ACETYLGLUCOSAMINE 1-CARBOXYVINYLTRANSFERASE"/>
    <property type="match status" value="1"/>
</dbReference>
<dbReference type="SUPFAM" id="SSF55205">
    <property type="entry name" value="EPT/RTPC-like"/>
    <property type="match status" value="1"/>
</dbReference>
<reference evidence="14 15" key="1">
    <citation type="journal article" date="2020" name="Biotechnol. Biofuels">
        <title>New insights from the biogas microbiome by comprehensive genome-resolved metagenomics of nearly 1600 species originating from multiple anaerobic digesters.</title>
        <authorList>
            <person name="Campanaro S."/>
            <person name="Treu L."/>
            <person name="Rodriguez-R L.M."/>
            <person name="Kovalovszki A."/>
            <person name="Ziels R.M."/>
            <person name="Maus I."/>
            <person name="Zhu X."/>
            <person name="Kougias P.G."/>
            <person name="Basile A."/>
            <person name="Luo G."/>
            <person name="Schluter A."/>
            <person name="Konstantinidis K.T."/>
            <person name="Angelidaki I."/>
        </authorList>
    </citation>
    <scope>NUCLEOTIDE SEQUENCE [LARGE SCALE GENOMIC DNA]</scope>
    <source>
        <strain evidence="14">AS05jafATM_4</strain>
    </source>
</reference>
<evidence type="ECO:0000256" key="8">
    <source>
        <dbReference type="ARBA" id="ARBA00023306"/>
    </source>
</evidence>
<dbReference type="FunFam" id="3.65.10.10:FF:000001">
    <property type="entry name" value="UDP-N-acetylglucosamine 1-carboxyvinyltransferase"/>
    <property type="match status" value="1"/>
</dbReference>
<keyword evidence="12" id="KW-0670">Pyruvate</keyword>
<dbReference type="Proteomes" id="UP000553059">
    <property type="component" value="Unassembled WGS sequence"/>
</dbReference>
<feature type="active site" description="Proton donor" evidence="12">
    <location>
        <position position="118"/>
    </location>
</feature>
<comment type="caution">
    <text evidence="12">Lacks conserved residue(s) required for the propagation of feature annotation.</text>
</comment>
<dbReference type="GO" id="GO:0008360">
    <property type="term" value="P:regulation of cell shape"/>
    <property type="evidence" value="ECO:0007669"/>
    <property type="project" value="UniProtKB-KW"/>
</dbReference>
<gene>
    <name evidence="12 14" type="primary">murA</name>
    <name evidence="14" type="ORF">GX523_01530</name>
</gene>
<keyword evidence="7 12" id="KW-0573">Peptidoglycan synthesis</keyword>
<dbReference type="InterPro" id="IPR050068">
    <property type="entry name" value="MurA_subfamily"/>
</dbReference>